<sequence length="102" mass="9871">MSYANYKNLITTNSPTDDGENPPIGGLGGGCGNNTRVTGTNSSTDHGSDGATAGSPSVPAGGGVAGHCRGVGGGSGNYYSGGYGYGGDYGKVIMVVLAALVH</sequence>
<protein>
    <submittedName>
        <fullName evidence="2">Uncharacterized protein</fullName>
    </submittedName>
</protein>
<evidence type="ECO:0000313" key="3">
    <source>
        <dbReference type="Proteomes" id="UP000265520"/>
    </source>
</evidence>
<name>A0A392MGD1_9FABA</name>
<comment type="caution">
    <text evidence="2">The sequence shown here is derived from an EMBL/GenBank/DDBJ whole genome shotgun (WGS) entry which is preliminary data.</text>
</comment>
<keyword evidence="3" id="KW-1185">Reference proteome</keyword>
<gene>
    <name evidence="2" type="ORF">A2U01_0006669</name>
</gene>
<evidence type="ECO:0000256" key="1">
    <source>
        <dbReference type="SAM" id="MobiDB-lite"/>
    </source>
</evidence>
<organism evidence="2 3">
    <name type="scientific">Trifolium medium</name>
    <dbReference type="NCBI Taxonomy" id="97028"/>
    <lineage>
        <taxon>Eukaryota</taxon>
        <taxon>Viridiplantae</taxon>
        <taxon>Streptophyta</taxon>
        <taxon>Embryophyta</taxon>
        <taxon>Tracheophyta</taxon>
        <taxon>Spermatophyta</taxon>
        <taxon>Magnoliopsida</taxon>
        <taxon>eudicotyledons</taxon>
        <taxon>Gunneridae</taxon>
        <taxon>Pentapetalae</taxon>
        <taxon>rosids</taxon>
        <taxon>fabids</taxon>
        <taxon>Fabales</taxon>
        <taxon>Fabaceae</taxon>
        <taxon>Papilionoideae</taxon>
        <taxon>50 kb inversion clade</taxon>
        <taxon>NPAAA clade</taxon>
        <taxon>Hologalegina</taxon>
        <taxon>IRL clade</taxon>
        <taxon>Trifolieae</taxon>
        <taxon>Trifolium</taxon>
    </lineage>
</organism>
<reference evidence="2 3" key="1">
    <citation type="journal article" date="2018" name="Front. Plant Sci.">
        <title>Red Clover (Trifolium pratense) and Zigzag Clover (T. medium) - A Picture of Genomic Similarities and Differences.</title>
        <authorList>
            <person name="Dluhosova J."/>
            <person name="Istvanek J."/>
            <person name="Nedelnik J."/>
            <person name="Repkova J."/>
        </authorList>
    </citation>
    <scope>NUCLEOTIDE SEQUENCE [LARGE SCALE GENOMIC DNA]</scope>
    <source>
        <strain evidence="3">cv. 10/8</strain>
        <tissue evidence="2">Leaf</tissue>
    </source>
</reference>
<dbReference type="Proteomes" id="UP000265520">
    <property type="component" value="Unassembled WGS sequence"/>
</dbReference>
<evidence type="ECO:0000313" key="2">
    <source>
        <dbReference type="EMBL" id="MCH85818.1"/>
    </source>
</evidence>
<dbReference type="PROSITE" id="PS51257">
    <property type="entry name" value="PROKAR_LIPOPROTEIN"/>
    <property type="match status" value="1"/>
</dbReference>
<feature type="compositionally biased region" description="Polar residues" evidence="1">
    <location>
        <begin position="33"/>
        <end position="45"/>
    </location>
</feature>
<feature type="region of interest" description="Disordered" evidence="1">
    <location>
        <begin position="1"/>
        <end position="65"/>
    </location>
</feature>
<proteinExistence type="predicted"/>
<dbReference type="EMBL" id="LXQA010009193">
    <property type="protein sequence ID" value="MCH85818.1"/>
    <property type="molecule type" value="Genomic_DNA"/>
</dbReference>
<dbReference type="AlphaFoldDB" id="A0A392MGD1"/>
<accession>A0A392MGD1</accession>